<evidence type="ECO:0008006" key="2">
    <source>
        <dbReference type="Google" id="ProtNLM"/>
    </source>
</evidence>
<name>A0AB39NFT8_9ACTN</name>
<organism evidence="1">
    <name type="scientific">Streptomyces sp. R11</name>
    <dbReference type="NCBI Taxonomy" id="3238625"/>
    <lineage>
        <taxon>Bacteria</taxon>
        <taxon>Bacillati</taxon>
        <taxon>Actinomycetota</taxon>
        <taxon>Actinomycetes</taxon>
        <taxon>Kitasatosporales</taxon>
        <taxon>Streptomycetaceae</taxon>
        <taxon>Streptomyces</taxon>
    </lineage>
</organism>
<dbReference type="RefSeq" id="WP_369275655.1">
    <property type="nucleotide sequence ID" value="NZ_CP163432.1"/>
</dbReference>
<accession>A0AB39NFT8</accession>
<protein>
    <recommendedName>
        <fullName evidence="2">Toxin-antitoxin system, antitoxin component</fullName>
    </recommendedName>
</protein>
<proteinExistence type="predicted"/>
<dbReference type="AlphaFoldDB" id="A0AB39NFT8"/>
<evidence type="ECO:0000313" key="1">
    <source>
        <dbReference type="EMBL" id="XDQ15728.1"/>
    </source>
</evidence>
<dbReference type="EMBL" id="CP163432">
    <property type="protein sequence ID" value="XDQ15728.1"/>
    <property type="molecule type" value="Genomic_DNA"/>
</dbReference>
<reference evidence="1" key="1">
    <citation type="submission" date="2024-07" db="EMBL/GenBank/DDBJ databases">
        <authorList>
            <person name="Yu S.T."/>
        </authorList>
    </citation>
    <scope>NUCLEOTIDE SEQUENCE</scope>
    <source>
        <strain evidence="1">R11</strain>
    </source>
</reference>
<gene>
    <name evidence="1" type="ORF">AB5J55_41960</name>
</gene>
<sequence length="79" mass="8784">MAKTQLGVRVDPEVKKLAQARAKDRGLDLGDYIARLVRDDAEGLRQRGLDAARRFLDEHQQLFDEAEDDDVQAPGAHAA</sequence>